<dbReference type="InterPro" id="IPR016187">
    <property type="entry name" value="CTDL_fold"/>
</dbReference>
<keyword evidence="2 5" id="KW-0547">Nucleotide-binding</keyword>
<feature type="binding site" evidence="5">
    <location>
        <position position="207"/>
    </location>
    <ligand>
        <name>ATP</name>
        <dbReference type="ChEBI" id="CHEBI:30616"/>
    </ligand>
</feature>
<evidence type="ECO:0000256" key="3">
    <source>
        <dbReference type="ARBA" id="ARBA00022777"/>
    </source>
</evidence>
<dbReference type="SUPFAM" id="SSF56112">
    <property type="entry name" value="Protein kinase-like (PK-like)"/>
    <property type="match status" value="1"/>
</dbReference>
<dbReference type="SUPFAM" id="SSF56436">
    <property type="entry name" value="C-type lectin-like"/>
    <property type="match status" value="1"/>
</dbReference>
<feature type="region of interest" description="Disordered" evidence="6">
    <location>
        <begin position="124"/>
        <end position="143"/>
    </location>
</feature>
<dbReference type="Pfam" id="PF00069">
    <property type="entry name" value="Pkinase"/>
    <property type="match status" value="1"/>
</dbReference>
<dbReference type="InterPro" id="IPR000719">
    <property type="entry name" value="Prot_kinase_dom"/>
</dbReference>
<sequence length="1214" mass="130387">MYDSASVVELVTALRSGKLDLAAVLGALESRGALHENEYLAGVETLRRLREEDGIGTDDAITLVTRLDALRAAPAPEEDATVVKPTARTSPPSLVDDDATVVMPRSRAVPLDADDITRVQPAAAVPSAPSGTHVGLTGTHSHSTSSLESWQRIADAAGGDYATVGSLLKGRFYLERELGRGGMGVVFLARDDRKVEARDRDPWLAVKVLNDEFRRHPDSLVALQRESRRSQKLAHDNIVRVFDFDKDGTNVFMTMEYIDGCDLKTLIREQAYNGMPLSRARPLIDGMARALGRAHAAGVVHSDFKPGNVMVTREGIPKVFDFGIARAGKHMGDASGEQTVFDAATLGALTPAYASLEMIRGQLPSPGDDIYALGCVVFELLTGKHPFDKLSAEVAMREDRKPPAVAGLTRRQYGTLCQAVAFTSEHRLNNVDALLEGLRDIGLKERLLPVLGYGVAALAVLAGGSWGAVRYLHGRHVTEVSARFAPNDPQHYRDEDQALQALSSLDDDDRRRLLDDRGDAIQNFLLSRIDARWNPPAGRYDYAGALHVFAMRDRMRLYAPTLDGRREAMERQRNALLNTFDTDLGRQIAAGAIFGNDADNAAATLAKIHAIEPDSTLLKNPELELAYDEAIGQSLAAGRRDEARGRLAVASQWFPSSLRLQLRAVQVDVADRAYASKQLAAQPAASTHDLAEARDTLAGLVAKPSLDPAWQAAVASTMETLSSDTAPETHRLADALGVAIANAASQQTDPLHLQQDLALVDFGLRFAPKSEALLGQQSRLDALQQALMARLDKDSADAEVTARIESVHRAATVNDVTKARDALSRIRALQPGNAFLSGDGPQLLAGAYLGQAKDVFQQGQYQRAADMLGQGTETLGNRLDLRAAKARYDVVAAIMGAGEQRLADADYARIKMQLDGLYRSDAAGMTQLEKDLKTRGKLPEGTLSARLDRLMSTDAAPAAATSTAVATEATGVARAARRKVAPVTATVAAGTAPVAEAGPRLPDGPDPCGDPDMVGRGKFCFDQVDGHRGPALVVIPGIDGGHPYALSRAEITVAEFNRFCAATGQCSAVTVDDQELGRLPMDNIGVAQARAYASWLTKASGGWPYRLPTDAEWIHAAQAGSGWRQAEDSNCIPPKASAGDGTGAPVSARGREANPWGLVNMAGNVWEWVTLGGTLMVRGGSFTSYWSECTVEARREDKGAAQKDVGFRLMRDLK</sequence>
<dbReference type="InterPro" id="IPR042095">
    <property type="entry name" value="SUMF_sf"/>
</dbReference>
<evidence type="ECO:0000313" key="8">
    <source>
        <dbReference type="EMBL" id="TCV95832.1"/>
    </source>
</evidence>
<dbReference type="InterPro" id="IPR005532">
    <property type="entry name" value="SUMF_dom"/>
</dbReference>
<name>A0A4R3YTS2_9GAMM</name>
<proteinExistence type="predicted"/>
<evidence type="ECO:0000256" key="4">
    <source>
        <dbReference type="ARBA" id="ARBA00022840"/>
    </source>
</evidence>
<keyword evidence="4 5" id="KW-0067">ATP-binding</keyword>
<dbReference type="GO" id="GO:0005524">
    <property type="term" value="F:ATP binding"/>
    <property type="evidence" value="ECO:0007669"/>
    <property type="project" value="UniProtKB-UniRule"/>
</dbReference>
<feature type="domain" description="Protein kinase" evidence="7">
    <location>
        <begin position="172"/>
        <end position="451"/>
    </location>
</feature>
<dbReference type="PROSITE" id="PS00108">
    <property type="entry name" value="PROTEIN_KINASE_ST"/>
    <property type="match status" value="1"/>
</dbReference>
<dbReference type="PANTHER" id="PTHR43289">
    <property type="entry name" value="MITOGEN-ACTIVATED PROTEIN KINASE KINASE KINASE 20-RELATED"/>
    <property type="match status" value="1"/>
</dbReference>
<evidence type="ECO:0000256" key="1">
    <source>
        <dbReference type="ARBA" id="ARBA00022679"/>
    </source>
</evidence>
<accession>A0A4R3YTS2</accession>
<organism evidence="8 9">
    <name type="scientific">Luteibacter rhizovicinus</name>
    <dbReference type="NCBI Taxonomy" id="242606"/>
    <lineage>
        <taxon>Bacteria</taxon>
        <taxon>Pseudomonadati</taxon>
        <taxon>Pseudomonadota</taxon>
        <taxon>Gammaproteobacteria</taxon>
        <taxon>Lysobacterales</taxon>
        <taxon>Rhodanobacteraceae</taxon>
        <taxon>Luteibacter</taxon>
    </lineage>
</organism>
<dbReference type="Proteomes" id="UP000295645">
    <property type="component" value="Unassembled WGS sequence"/>
</dbReference>
<gene>
    <name evidence="8" type="ORF">EC912_102177</name>
</gene>
<dbReference type="InterPro" id="IPR011009">
    <property type="entry name" value="Kinase-like_dom_sf"/>
</dbReference>
<dbReference type="PROSITE" id="PS00107">
    <property type="entry name" value="PROTEIN_KINASE_ATP"/>
    <property type="match status" value="1"/>
</dbReference>
<keyword evidence="1" id="KW-0808">Transferase</keyword>
<dbReference type="Gene3D" id="3.90.1580.10">
    <property type="entry name" value="paralog of FGE (formylglycine-generating enzyme)"/>
    <property type="match status" value="1"/>
</dbReference>
<dbReference type="Gene3D" id="1.10.510.10">
    <property type="entry name" value="Transferase(Phosphotransferase) domain 1"/>
    <property type="match status" value="1"/>
</dbReference>
<dbReference type="RefSeq" id="WP_132142068.1">
    <property type="nucleotide sequence ID" value="NZ_SMCS01000002.1"/>
</dbReference>
<dbReference type="PANTHER" id="PTHR43289:SF6">
    <property type="entry name" value="SERINE_THREONINE-PROTEIN KINASE NEKL-3"/>
    <property type="match status" value="1"/>
</dbReference>
<dbReference type="CDD" id="cd14014">
    <property type="entry name" value="STKc_PknB_like"/>
    <property type="match status" value="1"/>
</dbReference>
<comment type="caution">
    <text evidence="8">The sequence shown here is derived from an EMBL/GenBank/DDBJ whole genome shotgun (WGS) entry which is preliminary data.</text>
</comment>
<dbReference type="InterPro" id="IPR008271">
    <property type="entry name" value="Ser/Thr_kinase_AS"/>
</dbReference>
<dbReference type="EMBL" id="SMCS01000002">
    <property type="protein sequence ID" value="TCV95832.1"/>
    <property type="molecule type" value="Genomic_DNA"/>
</dbReference>
<dbReference type="PROSITE" id="PS50011">
    <property type="entry name" value="PROTEIN_KINASE_DOM"/>
    <property type="match status" value="1"/>
</dbReference>
<evidence type="ECO:0000256" key="6">
    <source>
        <dbReference type="SAM" id="MobiDB-lite"/>
    </source>
</evidence>
<keyword evidence="8" id="KW-0723">Serine/threonine-protein kinase</keyword>
<dbReference type="Pfam" id="PF03781">
    <property type="entry name" value="FGE-sulfatase"/>
    <property type="match status" value="1"/>
</dbReference>
<dbReference type="OrthoDB" id="9801841at2"/>
<keyword evidence="9" id="KW-1185">Reference proteome</keyword>
<keyword evidence="3 8" id="KW-0418">Kinase</keyword>
<dbReference type="GO" id="GO:0004674">
    <property type="term" value="F:protein serine/threonine kinase activity"/>
    <property type="evidence" value="ECO:0007669"/>
    <property type="project" value="UniProtKB-KW"/>
</dbReference>
<feature type="region of interest" description="Disordered" evidence="6">
    <location>
        <begin position="76"/>
        <end position="95"/>
    </location>
</feature>
<reference evidence="8 9" key="1">
    <citation type="submission" date="2019-03" db="EMBL/GenBank/DDBJ databases">
        <title>Above-ground endophytic microbial communities from plants in different locations in the United States.</title>
        <authorList>
            <person name="Frank C."/>
        </authorList>
    </citation>
    <scope>NUCLEOTIDE SEQUENCE [LARGE SCALE GENOMIC DNA]</scope>
    <source>
        <strain evidence="8 9">LP_13_YM</strain>
    </source>
</reference>
<evidence type="ECO:0000256" key="5">
    <source>
        <dbReference type="PROSITE-ProRule" id="PRU10141"/>
    </source>
</evidence>
<evidence type="ECO:0000313" key="9">
    <source>
        <dbReference type="Proteomes" id="UP000295645"/>
    </source>
</evidence>
<dbReference type="Gene3D" id="3.30.200.20">
    <property type="entry name" value="Phosphorylase Kinase, domain 1"/>
    <property type="match status" value="1"/>
</dbReference>
<dbReference type="InterPro" id="IPR017441">
    <property type="entry name" value="Protein_kinase_ATP_BS"/>
</dbReference>
<dbReference type="AlphaFoldDB" id="A0A4R3YTS2"/>
<evidence type="ECO:0000259" key="7">
    <source>
        <dbReference type="PROSITE" id="PS50011"/>
    </source>
</evidence>
<evidence type="ECO:0000256" key="2">
    <source>
        <dbReference type="ARBA" id="ARBA00022741"/>
    </source>
</evidence>
<protein>
    <submittedName>
        <fullName evidence="8">Non-specific serine/threonine protein kinase</fullName>
    </submittedName>
</protein>